<evidence type="ECO:0000313" key="3">
    <source>
        <dbReference type="EMBL" id="ETE60844.1"/>
    </source>
</evidence>
<keyword evidence="4" id="KW-1185">Reference proteome</keyword>
<feature type="region of interest" description="Disordered" evidence="1">
    <location>
        <begin position="56"/>
        <end position="96"/>
    </location>
</feature>
<protein>
    <submittedName>
        <fullName evidence="3">NADPH oxidase 4</fullName>
    </submittedName>
</protein>
<comment type="caution">
    <text evidence="3">The sequence shown here is derived from an EMBL/GenBank/DDBJ whole genome shotgun (WGS) entry which is preliminary data.</text>
</comment>
<sequence>MSLADREGLDFMPQAGLELTLGLCLSRASAAVLNLNCSLVLLPVCRVLLALLRGSQKSNQRRRKRHGSASRQPESCAGEEVMEPSEKEAEPELSISLQMEKERRAVEIYGLILGKEEPSLLAKLHLSSGDKRHKAEMNRCGRQLFISRPDRLVSRR</sequence>
<evidence type="ECO:0000256" key="2">
    <source>
        <dbReference type="SAM" id="Phobius"/>
    </source>
</evidence>
<keyword evidence="2" id="KW-0812">Transmembrane</keyword>
<keyword evidence="2" id="KW-1133">Transmembrane helix</keyword>
<keyword evidence="2" id="KW-0472">Membrane</keyword>
<dbReference type="EMBL" id="AZIM01004347">
    <property type="protein sequence ID" value="ETE60844.1"/>
    <property type="molecule type" value="Genomic_DNA"/>
</dbReference>
<organism evidence="3 4">
    <name type="scientific">Ophiophagus hannah</name>
    <name type="common">King cobra</name>
    <name type="synonym">Naja hannah</name>
    <dbReference type="NCBI Taxonomy" id="8665"/>
    <lineage>
        <taxon>Eukaryota</taxon>
        <taxon>Metazoa</taxon>
        <taxon>Chordata</taxon>
        <taxon>Craniata</taxon>
        <taxon>Vertebrata</taxon>
        <taxon>Euteleostomi</taxon>
        <taxon>Lepidosauria</taxon>
        <taxon>Squamata</taxon>
        <taxon>Bifurcata</taxon>
        <taxon>Unidentata</taxon>
        <taxon>Episquamata</taxon>
        <taxon>Toxicofera</taxon>
        <taxon>Serpentes</taxon>
        <taxon>Colubroidea</taxon>
        <taxon>Elapidae</taxon>
        <taxon>Elapinae</taxon>
        <taxon>Ophiophagus</taxon>
    </lineage>
</organism>
<dbReference type="AlphaFoldDB" id="V8NEZ8"/>
<accession>V8NEZ8</accession>
<feature type="non-terminal residue" evidence="3">
    <location>
        <position position="1"/>
    </location>
</feature>
<proteinExistence type="predicted"/>
<evidence type="ECO:0000313" key="4">
    <source>
        <dbReference type="Proteomes" id="UP000018936"/>
    </source>
</evidence>
<feature type="compositionally biased region" description="Basic residues" evidence="1">
    <location>
        <begin position="59"/>
        <end position="68"/>
    </location>
</feature>
<feature type="transmembrane region" description="Helical" evidence="2">
    <location>
        <begin position="31"/>
        <end position="52"/>
    </location>
</feature>
<dbReference type="Proteomes" id="UP000018936">
    <property type="component" value="Unassembled WGS sequence"/>
</dbReference>
<evidence type="ECO:0000256" key="1">
    <source>
        <dbReference type="SAM" id="MobiDB-lite"/>
    </source>
</evidence>
<name>V8NEZ8_OPHHA</name>
<reference evidence="3 4" key="1">
    <citation type="journal article" date="2013" name="Proc. Natl. Acad. Sci. U.S.A.">
        <title>The king cobra genome reveals dynamic gene evolution and adaptation in the snake venom system.</title>
        <authorList>
            <person name="Vonk F.J."/>
            <person name="Casewell N.R."/>
            <person name="Henkel C.V."/>
            <person name="Heimberg A.M."/>
            <person name="Jansen H.J."/>
            <person name="McCleary R.J."/>
            <person name="Kerkkamp H.M."/>
            <person name="Vos R.A."/>
            <person name="Guerreiro I."/>
            <person name="Calvete J.J."/>
            <person name="Wuster W."/>
            <person name="Woods A.E."/>
            <person name="Logan J.M."/>
            <person name="Harrison R.A."/>
            <person name="Castoe T.A."/>
            <person name="de Koning A.P."/>
            <person name="Pollock D.D."/>
            <person name="Yandell M."/>
            <person name="Calderon D."/>
            <person name="Renjifo C."/>
            <person name="Currier R.B."/>
            <person name="Salgado D."/>
            <person name="Pla D."/>
            <person name="Sanz L."/>
            <person name="Hyder A.S."/>
            <person name="Ribeiro J.M."/>
            <person name="Arntzen J.W."/>
            <person name="van den Thillart G.E."/>
            <person name="Boetzer M."/>
            <person name="Pirovano W."/>
            <person name="Dirks R.P."/>
            <person name="Spaink H.P."/>
            <person name="Duboule D."/>
            <person name="McGlinn E."/>
            <person name="Kini R.M."/>
            <person name="Richardson M.K."/>
        </authorList>
    </citation>
    <scope>NUCLEOTIDE SEQUENCE</scope>
    <source>
        <tissue evidence="3">Blood</tissue>
    </source>
</reference>
<gene>
    <name evidence="3" type="primary">NOX4</name>
    <name evidence="3" type="ORF">L345_13411</name>
</gene>